<dbReference type="Proteomes" id="UP001279660">
    <property type="component" value="Unassembled WGS sequence"/>
</dbReference>
<dbReference type="RefSeq" id="WP_010404212.1">
    <property type="nucleotide sequence ID" value="NZ_JAWXXV010000001.1"/>
</dbReference>
<proteinExistence type="predicted"/>
<dbReference type="InterPro" id="IPR036641">
    <property type="entry name" value="HPT_dom_sf"/>
</dbReference>
<dbReference type="Pfam" id="PF01627">
    <property type="entry name" value="Hpt"/>
    <property type="match status" value="1"/>
</dbReference>
<reference evidence="7 8" key="1">
    <citation type="submission" date="2023-11" db="EMBL/GenBank/DDBJ databases">
        <title>MicrobeMod: A computational toolkit for identifying prokaryotic methylation and restriction-modification with nanopore sequencing.</title>
        <authorList>
            <person name="Crits-Christoph A."/>
            <person name="Kang S.C."/>
            <person name="Lee H."/>
            <person name="Ostrov N."/>
        </authorList>
    </citation>
    <scope>NUCLEOTIDE SEQUENCE [LARGE SCALE GENOMIC DNA]</scope>
    <source>
        <strain evidence="7 8">ATCC 14820</strain>
    </source>
</reference>
<dbReference type="PANTHER" id="PTHR44591:SF3">
    <property type="entry name" value="RESPONSE REGULATORY DOMAIN-CONTAINING PROTEIN"/>
    <property type="match status" value="1"/>
</dbReference>
<dbReference type="Pfam" id="PF00072">
    <property type="entry name" value="Response_reg"/>
    <property type="match status" value="1"/>
</dbReference>
<dbReference type="Gene3D" id="3.40.50.2300">
    <property type="match status" value="1"/>
</dbReference>
<dbReference type="EMBL" id="JAWXXV010000001">
    <property type="protein sequence ID" value="MDX5983905.1"/>
    <property type="molecule type" value="Genomic_DNA"/>
</dbReference>
<evidence type="ECO:0000256" key="4">
    <source>
        <dbReference type="PROSITE-ProRule" id="PRU00169"/>
    </source>
</evidence>
<dbReference type="InterPro" id="IPR001789">
    <property type="entry name" value="Sig_transdc_resp-reg_receiver"/>
</dbReference>
<dbReference type="InterPro" id="IPR008207">
    <property type="entry name" value="Sig_transdc_His_kin_Hpt_dom"/>
</dbReference>
<feature type="modified residue" description="Phosphohistidine" evidence="3">
    <location>
        <position position="184"/>
    </location>
</feature>
<name>A0ABU4PJX1_9SPHN</name>
<dbReference type="PROSITE" id="PS50110">
    <property type="entry name" value="RESPONSE_REGULATORY"/>
    <property type="match status" value="1"/>
</dbReference>
<feature type="domain" description="Response regulatory" evidence="5">
    <location>
        <begin position="3"/>
        <end position="119"/>
    </location>
</feature>
<dbReference type="Gene3D" id="1.20.120.160">
    <property type="entry name" value="HPT domain"/>
    <property type="match status" value="1"/>
</dbReference>
<dbReference type="PANTHER" id="PTHR44591">
    <property type="entry name" value="STRESS RESPONSE REGULATOR PROTEIN 1"/>
    <property type="match status" value="1"/>
</dbReference>
<dbReference type="SMART" id="SM00448">
    <property type="entry name" value="REC"/>
    <property type="match status" value="1"/>
</dbReference>
<evidence type="ECO:0000259" key="5">
    <source>
        <dbReference type="PROSITE" id="PS50110"/>
    </source>
</evidence>
<organism evidence="7 8">
    <name type="scientific">Sphingomonas echinoides</name>
    <dbReference type="NCBI Taxonomy" id="59803"/>
    <lineage>
        <taxon>Bacteria</taxon>
        <taxon>Pseudomonadati</taxon>
        <taxon>Pseudomonadota</taxon>
        <taxon>Alphaproteobacteria</taxon>
        <taxon>Sphingomonadales</taxon>
        <taxon>Sphingomonadaceae</taxon>
        <taxon>Sphingomonas</taxon>
    </lineage>
</organism>
<keyword evidence="1 4" id="KW-0597">Phosphoprotein</keyword>
<comment type="caution">
    <text evidence="7">The sequence shown here is derived from an EMBL/GenBank/DDBJ whole genome shotgun (WGS) entry which is preliminary data.</text>
</comment>
<dbReference type="InterPro" id="IPR050595">
    <property type="entry name" value="Bact_response_regulator"/>
</dbReference>
<dbReference type="CDD" id="cd17574">
    <property type="entry name" value="REC_OmpR"/>
    <property type="match status" value="1"/>
</dbReference>
<feature type="domain" description="HPt" evidence="6">
    <location>
        <begin position="145"/>
        <end position="239"/>
    </location>
</feature>
<protein>
    <submittedName>
        <fullName evidence="7">Response regulator</fullName>
    </submittedName>
</protein>
<evidence type="ECO:0000259" key="6">
    <source>
        <dbReference type="PROSITE" id="PS50894"/>
    </source>
</evidence>
<keyword evidence="8" id="KW-1185">Reference proteome</keyword>
<evidence type="ECO:0000313" key="8">
    <source>
        <dbReference type="Proteomes" id="UP001279660"/>
    </source>
</evidence>
<evidence type="ECO:0000256" key="3">
    <source>
        <dbReference type="PROSITE-ProRule" id="PRU00110"/>
    </source>
</evidence>
<dbReference type="InterPro" id="IPR011006">
    <property type="entry name" value="CheY-like_superfamily"/>
</dbReference>
<sequence length="239" mass="25470">MATIVMVDDDELLCAIVARTLAPLGHTVVAVRDGDDAVDVLWECGPDLAILDCALPGKTGLAILREIRQSAMFQTLPVLILTARRSEWHAKLAMEAGANDYVRKPFNPGALIDKIEHLLATTPPVEDDGSLIDKARLADLRAAVGYAQADTLLAMMATDIVERTNRIAALLAEQDFPRAVTQAHALRGAADGIGALDLAQQCREIERQAERSAGPITACATATVAAIEQLRRQAATSSA</sequence>
<accession>A0ABU4PJX1</accession>
<dbReference type="PROSITE" id="PS50894">
    <property type="entry name" value="HPT"/>
    <property type="match status" value="1"/>
</dbReference>
<gene>
    <name evidence="7" type="ORF">SIL82_06505</name>
</gene>
<dbReference type="SUPFAM" id="SSF52172">
    <property type="entry name" value="CheY-like"/>
    <property type="match status" value="1"/>
</dbReference>
<evidence type="ECO:0000313" key="7">
    <source>
        <dbReference type="EMBL" id="MDX5983905.1"/>
    </source>
</evidence>
<feature type="modified residue" description="4-aspartylphosphate" evidence="4">
    <location>
        <position position="52"/>
    </location>
</feature>
<dbReference type="SUPFAM" id="SSF47226">
    <property type="entry name" value="Histidine-containing phosphotransfer domain, HPT domain"/>
    <property type="match status" value="1"/>
</dbReference>
<keyword evidence="2" id="KW-0902">Two-component regulatory system</keyword>
<evidence type="ECO:0000256" key="2">
    <source>
        <dbReference type="ARBA" id="ARBA00023012"/>
    </source>
</evidence>
<evidence type="ECO:0000256" key="1">
    <source>
        <dbReference type="ARBA" id="ARBA00022553"/>
    </source>
</evidence>